<keyword evidence="3" id="KW-1185">Reference proteome</keyword>
<reference evidence="2" key="1">
    <citation type="submission" date="2023-03" db="EMBL/GenBank/DDBJ databases">
        <title>Chromosome-level genomes of two armyworms, Mythimna separata and Mythimna loreyi, provide insights into the biosynthesis and reception of sex pheromones.</title>
        <authorList>
            <person name="Zhao H."/>
        </authorList>
    </citation>
    <scope>NUCLEOTIDE SEQUENCE</scope>
    <source>
        <strain evidence="2">BeijingLab</strain>
        <tissue evidence="2">Pupa</tissue>
    </source>
</reference>
<feature type="compositionally biased region" description="Basic residues" evidence="1">
    <location>
        <begin position="293"/>
        <end position="304"/>
    </location>
</feature>
<dbReference type="EMBL" id="JARGEI010000012">
    <property type="protein sequence ID" value="KAJ8722403.1"/>
    <property type="molecule type" value="Genomic_DNA"/>
</dbReference>
<sequence length="345" mass="38740">MDESDVSFVATKSVEVIFAAESVVSSVDPPMDEWPSLDILTAEQNKKRLLYSEGLYNPGSGEICAEYITLSASSVERHPYYKYPPVIDPGIEVALLGPEPKVTYTDDGQALYLALCEEMNQTPVRSFYRGLLQEKIDLRYYCIDPYGFRAMAKALQYNNTVEELDLTDNFLNHDACYHMGDMLLSNRVLTVLNLRGCRIGPKGLRRLLNNLEYNKSLKVLDLSYNKLGDDGMEHLAKAIHLGLNEPSQSKTAKVKNLDVNMLVEYVKRKWPDKRLPPTPPPTPPPIIEPPPPPKRKEKKGKGKKNGPVEPRSPAAAELRGRTVACVTQPGLVRFIIIYCFQIISD</sequence>
<feature type="compositionally biased region" description="Pro residues" evidence="1">
    <location>
        <begin position="276"/>
        <end position="292"/>
    </location>
</feature>
<gene>
    <name evidence="2" type="ORF">PYW07_003583</name>
</gene>
<dbReference type="InterPro" id="IPR052394">
    <property type="entry name" value="LRR-containing"/>
</dbReference>
<accession>A0AAD7YNS4</accession>
<dbReference type="PANTHER" id="PTHR24114:SF2">
    <property type="entry name" value="F-BOX DOMAIN-CONTAINING PROTEIN-RELATED"/>
    <property type="match status" value="1"/>
</dbReference>
<dbReference type="PANTHER" id="PTHR24114">
    <property type="entry name" value="LEUCINE RICH REPEAT FAMILY PROTEIN"/>
    <property type="match status" value="1"/>
</dbReference>
<evidence type="ECO:0000313" key="3">
    <source>
        <dbReference type="Proteomes" id="UP001231518"/>
    </source>
</evidence>
<dbReference type="InterPro" id="IPR001611">
    <property type="entry name" value="Leu-rich_rpt"/>
</dbReference>
<dbReference type="InterPro" id="IPR032675">
    <property type="entry name" value="LRR_dom_sf"/>
</dbReference>
<dbReference type="SMART" id="SM00368">
    <property type="entry name" value="LRR_RI"/>
    <property type="match status" value="3"/>
</dbReference>
<evidence type="ECO:0000256" key="1">
    <source>
        <dbReference type="SAM" id="MobiDB-lite"/>
    </source>
</evidence>
<comment type="caution">
    <text evidence="2">The sequence shown here is derived from an EMBL/GenBank/DDBJ whole genome shotgun (WGS) entry which is preliminary data.</text>
</comment>
<feature type="region of interest" description="Disordered" evidence="1">
    <location>
        <begin position="271"/>
        <end position="316"/>
    </location>
</feature>
<dbReference type="Pfam" id="PF13516">
    <property type="entry name" value="LRR_6"/>
    <property type="match status" value="2"/>
</dbReference>
<dbReference type="AlphaFoldDB" id="A0AAD7YNS4"/>
<dbReference type="Gene3D" id="3.80.10.10">
    <property type="entry name" value="Ribonuclease Inhibitor"/>
    <property type="match status" value="1"/>
</dbReference>
<proteinExistence type="predicted"/>
<dbReference type="SUPFAM" id="SSF52047">
    <property type="entry name" value="RNI-like"/>
    <property type="match status" value="1"/>
</dbReference>
<evidence type="ECO:0000313" key="2">
    <source>
        <dbReference type="EMBL" id="KAJ8722403.1"/>
    </source>
</evidence>
<protein>
    <submittedName>
        <fullName evidence="2">Uncharacterized protein</fullName>
    </submittedName>
</protein>
<organism evidence="2 3">
    <name type="scientific">Mythimna separata</name>
    <name type="common">Oriental armyworm</name>
    <name type="synonym">Pseudaletia separata</name>
    <dbReference type="NCBI Taxonomy" id="271217"/>
    <lineage>
        <taxon>Eukaryota</taxon>
        <taxon>Metazoa</taxon>
        <taxon>Ecdysozoa</taxon>
        <taxon>Arthropoda</taxon>
        <taxon>Hexapoda</taxon>
        <taxon>Insecta</taxon>
        <taxon>Pterygota</taxon>
        <taxon>Neoptera</taxon>
        <taxon>Endopterygota</taxon>
        <taxon>Lepidoptera</taxon>
        <taxon>Glossata</taxon>
        <taxon>Ditrysia</taxon>
        <taxon>Noctuoidea</taxon>
        <taxon>Noctuidae</taxon>
        <taxon>Noctuinae</taxon>
        <taxon>Hadenini</taxon>
        <taxon>Mythimna</taxon>
    </lineage>
</organism>
<dbReference type="Proteomes" id="UP001231518">
    <property type="component" value="Chromosome 15"/>
</dbReference>
<name>A0AAD7YNS4_MYTSE</name>